<dbReference type="PROSITE" id="PS51285">
    <property type="entry name" value="AGC_KINASE_CTER"/>
    <property type="match status" value="1"/>
</dbReference>
<feature type="non-terminal residue" evidence="8">
    <location>
        <position position="1"/>
    </location>
</feature>
<gene>
    <name evidence="8" type="ORF">TSUD_267930</name>
</gene>
<keyword evidence="5" id="KW-0418">Kinase</keyword>
<dbReference type="EC" id="2.7.11.1" evidence="1"/>
<dbReference type="GO" id="GO:0004674">
    <property type="term" value="F:protein serine/threonine kinase activity"/>
    <property type="evidence" value="ECO:0007669"/>
    <property type="project" value="UniProtKB-KW"/>
</dbReference>
<dbReference type="InterPro" id="IPR011009">
    <property type="entry name" value="Kinase-like_dom_sf"/>
</dbReference>
<evidence type="ECO:0000313" key="9">
    <source>
        <dbReference type="Proteomes" id="UP000242715"/>
    </source>
</evidence>
<evidence type="ECO:0000256" key="3">
    <source>
        <dbReference type="ARBA" id="ARBA00022679"/>
    </source>
</evidence>
<dbReference type="AlphaFoldDB" id="A0A2Z6NIE4"/>
<dbReference type="Gene3D" id="3.30.200.20">
    <property type="entry name" value="Phosphorylase Kinase, domain 1"/>
    <property type="match status" value="1"/>
</dbReference>
<accession>A0A2Z6NIE4</accession>
<dbReference type="PANTHER" id="PTHR24356:SF395">
    <property type="entry name" value="SERINE_THREONINE PROTEIN KINASE IRE-RELATED"/>
    <property type="match status" value="1"/>
</dbReference>
<dbReference type="OrthoDB" id="162894at2759"/>
<dbReference type="EMBL" id="DF974032">
    <property type="protein sequence ID" value="GAU44298.1"/>
    <property type="molecule type" value="Genomic_DNA"/>
</dbReference>
<evidence type="ECO:0000259" key="7">
    <source>
        <dbReference type="PROSITE" id="PS51285"/>
    </source>
</evidence>
<keyword evidence="6" id="KW-0067">ATP-binding</keyword>
<reference evidence="9" key="1">
    <citation type="journal article" date="2017" name="Front. Plant Sci.">
        <title>Climate Clever Clovers: New Paradigm to Reduce the Environmental Footprint of Ruminants by Breeding Low Methanogenic Forages Utilizing Haplotype Variation.</title>
        <authorList>
            <person name="Kaur P."/>
            <person name="Appels R."/>
            <person name="Bayer P.E."/>
            <person name="Keeble-Gagnere G."/>
            <person name="Wang J."/>
            <person name="Hirakawa H."/>
            <person name="Shirasawa K."/>
            <person name="Vercoe P."/>
            <person name="Stefanova K."/>
            <person name="Durmic Z."/>
            <person name="Nichols P."/>
            <person name="Revell C."/>
            <person name="Isobe S.N."/>
            <person name="Edwards D."/>
            <person name="Erskine W."/>
        </authorList>
    </citation>
    <scope>NUCLEOTIDE SEQUENCE [LARGE SCALE GENOMIC DNA]</scope>
    <source>
        <strain evidence="9">cv. Daliak</strain>
    </source>
</reference>
<keyword evidence="9" id="KW-1185">Reference proteome</keyword>
<evidence type="ECO:0000256" key="2">
    <source>
        <dbReference type="ARBA" id="ARBA00022527"/>
    </source>
</evidence>
<protein>
    <recommendedName>
        <fullName evidence="1">non-specific serine/threonine protein kinase</fullName>
        <ecNumber evidence="1">2.7.11.1</ecNumber>
    </recommendedName>
</protein>
<dbReference type="GO" id="GO:0005524">
    <property type="term" value="F:ATP binding"/>
    <property type="evidence" value="ECO:0007669"/>
    <property type="project" value="UniProtKB-KW"/>
</dbReference>
<feature type="domain" description="AGC-kinase C-terminal" evidence="7">
    <location>
        <begin position="55"/>
        <end position="159"/>
    </location>
</feature>
<name>A0A2Z6NIE4_TRISU</name>
<dbReference type="GO" id="GO:0035556">
    <property type="term" value="P:intracellular signal transduction"/>
    <property type="evidence" value="ECO:0007669"/>
    <property type="project" value="TreeGrafter"/>
</dbReference>
<dbReference type="InterPro" id="IPR000961">
    <property type="entry name" value="AGC-kinase_C"/>
</dbReference>
<keyword evidence="2" id="KW-0723">Serine/threonine-protein kinase</keyword>
<evidence type="ECO:0000256" key="5">
    <source>
        <dbReference type="ARBA" id="ARBA00022777"/>
    </source>
</evidence>
<dbReference type="InterPro" id="IPR050236">
    <property type="entry name" value="Ser_Thr_kinase_AGC"/>
</dbReference>
<dbReference type="SUPFAM" id="SSF56112">
    <property type="entry name" value="Protein kinase-like (PK-like)"/>
    <property type="match status" value="1"/>
</dbReference>
<evidence type="ECO:0000313" key="8">
    <source>
        <dbReference type="EMBL" id="GAU44298.1"/>
    </source>
</evidence>
<evidence type="ECO:0000256" key="6">
    <source>
        <dbReference type="ARBA" id="ARBA00022840"/>
    </source>
</evidence>
<keyword evidence="3" id="KW-0808">Transferase</keyword>
<dbReference type="Gene3D" id="1.10.510.10">
    <property type="entry name" value="Transferase(Phosphotransferase) domain 1"/>
    <property type="match status" value="1"/>
</dbReference>
<dbReference type="Proteomes" id="UP000242715">
    <property type="component" value="Unassembled WGS sequence"/>
</dbReference>
<dbReference type="PANTHER" id="PTHR24356">
    <property type="entry name" value="SERINE/THREONINE-PROTEIN KINASE"/>
    <property type="match status" value="1"/>
</dbReference>
<proteinExistence type="predicted"/>
<organism evidence="8 9">
    <name type="scientific">Trifolium subterraneum</name>
    <name type="common">Subterranean clover</name>
    <dbReference type="NCBI Taxonomy" id="3900"/>
    <lineage>
        <taxon>Eukaryota</taxon>
        <taxon>Viridiplantae</taxon>
        <taxon>Streptophyta</taxon>
        <taxon>Embryophyta</taxon>
        <taxon>Tracheophyta</taxon>
        <taxon>Spermatophyta</taxon>
        <taxon>Magnoliopsida</taxon>
        <taxon>eudicotyledons</taxon>
        <taxon>Gunneridae</taxon>
        <taxon>Pentapetalae</taxon>
        <taxon>rosids</taxon>
        <taxon>fabids</taxon>
        <taxon>Fabales</taxon>
        <taxon>Fabaceae</taxon>
        <taxon>Papilionoideae</taxon>
        <taxon>50 kb inversion clade</taxon>
        <taxon>NPAAA clade</taxon>
        <taxon>Hologalegina</taxon>
        <taxon>IRL clade</taxon>
        <taxon>Trifolieae</taxon>
        <taxon>Trifolium</taxon>
    </lineage>
</organism>
<evidence type="ECO:0000256" key="4">
    <source>
        <dbReference type="ARBA" id="ARBA00022741"/>
    </source>
</evidence>
<evidence type="ECO:0000256" key="1">
    <source>
        <dbReference type="ARBA" id="ARBA00012513"/>
    </source>
</evidence>
<keyword evidence="4" id="KW-0547">Nucleotide-binding</keyword>
<sequence length="179" mass="20398">QIFDNIINRDIQWPKYPEEISYEAYDLMNKLLNENPVQRLGATGATEVKRHAFFKDINWDTLAMQKAMFIPSAESHDTSYFMSRYIWNPEEEHCAGASDFDDITETYSSGSGTGDSLDEDGDVCGSLNDFNNGRNQNLAVQYSFSNFSFKNLSQLVTINYDMMLKNSKDSPNDFNPPVP</sequence>